<dbReference type="GeneID" id="112274030"/>
<dbReference type="AlphaFoldDB" id="A0A7I4CCG3"/>
<dbReference type="EMBL" id="ABEU02000021">
    <property type="status" value="NOT_ANNOTATED_CDS"/>
    <property type="molecule type" value="Genomic_DNA"/>
</dbReference>
<dbReference type="Proteomes" id="UP000006727">
    <property type="component" value="Chromosome 21"/>
</dbReference>
<dbReference type="EnsemblPlants" id="Pp3c21_2000V3.2">
    <property type="protein sequence ID" value="Pp3c21_2000V3.2"/>
    <property type="gene ID" value="Pp3c21_2000"/>
</dbReference>
<evidence type="ECO:0000313" key="2">
    <source>
        <dbReference type="Proteomes" id="UP000006727"/>
    </source>
</evidence>
<reference evidence="1" key="3">
    <citation type="submission" date="2020-12" db="UniProtKB">
        <authorList>
            <consortium name="EnsemblPlants"/>
        </authorList>
    </citation>
    <scope>IDENTIFICATION</scope>
</reference>
<dbReference type="Gramene" id="Pp3c21_2000V3.2">
    <property type="protein sequence ID" value="Pp3c21_2000V3.2"/>
    <property type="gene ID" value="Pp3c21_2000"/>
</dbReference>
<evidence type="ECO:0000313" key="1">
    <source>
        <dbReference type="EnsemblPlants" id="Pp3c21_2000V3.2"/>
    </source>
</evidence>
<sequence length="76" mass="8339">MVELDFTALHFSAGTRSHHFCRFMMWGSSHSRTDGSGAGIHLSFLHRLGLWCGTNGSTEHFLCKATASVSALRSAR</sequence>
<reference evidence="1 2" key="2">
    <citation type="journal article" date="2018" name="Plant J.">
        <title>The Physcomitrella patens chromosome-scale assembly reveals moss genome structure and evolution.</title>
        <authorList>
            <person name="Lang D."/>
            <person name="Ullrich K.K."/>
            <person name="Murat F."/>
            <person name="Fuchs J."/>
            <person name="Jenkins J."/>
            <person name="Haas F.B."/>
            <person name="Piednoel M."/>
            <person name="Gundlach H."/>
            <person name="Van Bel M."/>
            <person name="Meyberg R."/>
            <person name="Vives C."/>
            <person name="Morata J."/>
            <person name="Symeonidi A."/>
            <person name="Hiss M."/>
            <person name="Muchero W."/>
            <person name="Kamisugi Y."/>
            <person name="Saleh O."/>
            <person name="Blanc G."/>
            <person name="Decker E.L."/>
            <person name="van Gessel N."/>
            <person name="Grimwood J."/>
            <person name="Hayes R.D."/>
            <person name="Graham S.W."/>
            <person name="Gunter L.E."/>
            <person name="McDaniel S.F."/>
            <person name="Hoernstein S.N.W."/>
            <person name="Larsson A."/>
            <person name="Li F.W."/>
            <person name="Perroud P.F."/>
            <person name="Phillips J."/>
            <person name="Ranjan P."/>
            <person name="Rokshar D.S."/>
            <person name="Rothfels C.J."/>
            <person name="Schneider L."/>
            <person name="Shu S."/>
            <person name="Stevenson D.W."/>
            <person name="Thummler F."/>
            <person name="Tillich M."/>
            <person name="Villarreal Aguilar J.C."/>
            <person name="Widiez T."/>
            <person name="Wong G.K."/>
            <person name="Wymore A."/>
            <person name="Zhang Y."/>
            <person name="Zimmer A.D."/>
            <person name="Quatrano R.S."/>
            <person name="Mayer K.F.X."/>
            <person name="Goodstein D."/>
            <person name="Casacuberta J.M."/>
            <person name="Vandepoele K."/>
            <person name="Reski R."/>
            <person name="Cuming A.C."/>
            <person name="Tuskan G.A."/>
            <person name="Maumus F."/>
            <person name="Salse J."/>
            <person name="Schmutz J."/>
            <person name="Rensing S.A."/>
        </authorList>
    </citation>
    <scope>NUCLEOTIDE SEQUENCE [LARGE SCALE GENOMIC DNA]</scope>
    <source>
        <strain evidence="1 2">cv. Gransden 2004</strain>
    </source>
</reference>
<name>A0A7I4CCG3_PHYPA</name>
<reference evidence="1 2" key="1">
    <citation type="journal article" date="2008" name="Science">
        <title>The Physcomitrella genome reveals evolutionary insights into the conquest of land by plants.</title>
        <authorList>
            <person name="Rensing S."/>
            <person name="Lang D."/>
            <person name="Zimmer A."/>
            <person name="Terry A."/>
            <person name="Salamov A."/>
            <person name="Shapiro H."/>
            <person name="Nishiyama T."/>
            <person name="Perroud P.-F."/>
            <person name="Lindquist E."/>
            <person name="Kamisugi Y."/>
            <person name="Tanahashi T."/>
            <person name="Sakakibara K."/>
            <person name="Fujita T."/>
            <person name="Oishi K."/>
            <person name="Shin-I T."/>
            <person name="Kuroki Y."/>
            <person name="Toyoda A."/>
            <person name="Suzuki Y."/>
            <person name="Hashimoto A."/>
            <person name="Yamaguchi K."/>
            <person name="Sugano A."/>
            <person name="Kohara Y."/>
            <person name="Fujiyama A."/>
            <person name="Anterola A."/>
            <person name="Aoki S."/>
            <person name="Ashton N."/>
            <person name="Barbazuk W.B."/>
            <person name="Barker E."/>
            <person name="Bennetzen J."/>
            <person name="Bezanilla M."/>
            <person name="Blankenship R."/>
            <person name="Cho S.H."/>
            <person name="Dutcher S."/>
            <person name="Estelle M."/>
            <person name="Fawcett J.A."/>
            <person name="Gundlach H."/>
            <person name="Hanada K."/>
            <person name="Heyl A."/>
            <person name="Hicks K.A."/>
            <person name="Hugh J."/>
            <person name="Lohr M."/>
            <person name="Mayer K."/>
            <person name="Melkozernov A."/>
            <person name="Murata T."/>
            <person name="Nelson D."/>
            <person name="Pils B."/>
            <person name="Prigge M."/>
            <person name="Reiss B."/>
            <person name="Renner T."/>
            <person name="Rombauts S."/>
            <person name="Rushton P."/>
            <person name="Sanderfoot A."/>
            <person name="Schween G."/>
            <person name="Shiu S.-H."/>
            <person name="Stueber K."/>
            <person name="Theodoulou F.L."/>
            <person name="Tu H."/>
            <person name="Van de Peer Y."/>
            <person name="Verrier P.J."/>
            <person name="Waters E."/>
            <person name="Wood A."/>
            <person name="Yang L."/>
            <person name="Cove D."/>
            <person name="Cuming A."/>
            <person name="Hasebe M."/>
            <person name="Lucas S."/>
            <person name="Mishler D.B."/>
            <person name="Reski R."/>
            <person name="Grigoriev I."/>
            <person name="Quatrano R.S."/>
            <person name="Boore J.L."/>
        </authorList>
    </citation>
    <scope>NUCLEOTIDE SEQUENCE [LARGE SCALE GENOMIC DNA]</scope>
    <source>
        <strain evidence="1 2">cv. Gransden 2004</strain>
    </source>
</reference>
<keyword evidence="2" id="KW-1185">Reference proteome</keyword>
<protein>
    <submittedName>
        <fullName evidence="1">Uncharacterized protein</fullName>
    </submittedName>
</protein>
<dbReference type="RefSeq" id="XP_073385812.1">
    <property type="nucleotide sequence ID" value="XM_073529711.1"/>
</dbReference>
<dbReference type="InParanoid" id="A0A7I4CCG3"/>
<organism evidence="1 2">
    <name type="scientific">Physcomitrium patens</name>
    <name type="common">Spreading-leaved earth moss</name>
    <name type="synonym">Physcomitrella patens</name>
    <dbReference type="NCBI Taxonomy" id="3218"/>
    <lineage>
        <taxon>Eukaryota</taxon>
        <taxon>Viridiplantae</taxon>
        <taxon>Streptophyta</taxon>
        <taxon>Embryophyta</taxon>
        <taxon>Bryophyta</taxon>
        <taxon>Bryophytina</taxon>
        <taxon>Bryopsida</taxon>
        <taxon>Funariidae</taxon>
        <taxon>Funariales</taxon>
        <taxon>Funariaceae</taxon>
        <taxon>Physcomitrium</taxon>
    </lineage>
</organism>
<proteinExistence type="predicted"/>
<accession>A0A7I4CCG3</accession>